<feature type="transmembrane region" description="Helical" evidence="1">
    <location>
        <begin position="119"/>
        <end position="138"/>
    </location>
</feature>
<comment type="caution">
    <text evidence="2">The sequence shown here is derived from an EMBL/GenBank/DDBJ whole genome shotgun (WGS) entry which is preliminary data.</text>
</comment>
<reference evidence="2 3" key="1">
    <citation type="submission" date="2012-07" db="EMBL/GenBank/DDBJ databases">
        <title>Genome sequence of Brachyspira sp. 30446, isolated from a pig with mucohaemorrhagic colitis.</title>
        <authorList>
            <person name="Rubin J.E."/>
            <person name="Fernando C."/>
            <person name="Harding J.C.S."/>
            <person name="Hill J.E."/>
        </authorList>
    </citation>
    <scope>NUCLEOTIDE SEQUENCE [LARGE SCALE GENOMIC DNA]</scope>
    <source>
        <strain evidence="2 3">30446</strain>
    </source>
</reference>
<dbReference type="STRING" id="1289135.A966_05051"/>
<accession>A0A2U4F2E4</accession>
<evidence type="ECO:0000313" key="3">
    <source>
        <dbReference type="Proteomes" id="UP000011663"/>
    </source>
</evidence>
<proteinExistence type="predicted"/>
<keyword evidence="1" id="KW-0472">Membrane</keyword>
<dbReference type="InterPro" id="IPR011990">
    <property type="entry name" value="TPR-like_helical_dom_sf"/>
</dbReference>
<keyword evidence="1" id="KW-0812">Transmembrane</keyword>
<name>A0A2U4F2E4_9SPIR</name>
<keyword evidence="1" id="KW-1133">Transmembrane helix</keyword>
<sequence>MEMEEEHNFIKNEENYEPEIEKSSSNVVMLTILFLVLLIAGICFWIYNSNTYTKFYSYKSNIQTNTQLSNKNDILNRNNIKKNLDYLLEIKYKEYIAPHVNSFNSIIDKSGLLNVDTRTIAIIFAGTVFTIIASMFLFRGSNSEALESADSDVSFFNKDNNDNNEGKKDESINKLDTSGVVNSIGLDNEQKIIDTNNDGDKLVLKNDYYKYNKKGDNLFWNVIKKNKNDENLDINELSLMALREVENGNDDNAINIYTKILSFDDNNTAVLKSRALLFNKKYEETSEDKYFDAALKDYNKIIDINSFNEYSSTDTLKDRAVLYTKKYHYTSNENYFNLALNDYNRIVSDNNDKDDLSTLLIYSDLYNEKYKNTHDKKYFQMSLDNYNKALAIDNSNTSIYINRGWLYLTDYKICKDIESLDNAEKDIKHGLTLEKDNFYLLNNGGITSLYKYKLEKQVKDLKESEYSFLKSIKNNKSNSVLAESYYYLSLVYDEYAKLTTITAEKMKEYTEKSKYYFEESRKLGYSPEPISK</sequence>
<evidence type="ECO:0000256" key="1">
    <source>
        <dbReference type="SAM" id="Phobius"/>
    </source>
</evidence>
<dbReference type="Gene3D" id="1.25.40.10">
    <property type="entry name" value="Tetratricopeptide repeat domain"/>
    <property type="match status" value="2"/>
</dbReference>
<dbReference type="Proteomes" id="UP000011663">
    <property type="component" value="Unassembled WGS sequence"/>
</dbReference>
<evidence type="ECO:0008006" key="4">
    <source>
        <dbReference type="Google" id="ProtNLM"/>
    </source>
</evidence>
<dbReference type="AlphaFoldDB" id="A0A2U4F2E4"/>
<dbReference type="SUPFAM" id="SSF48452">
    <property type="entry name" value="TPR-like"/>
    <property type="match status" value="2"/>
</dbReference>
<dbReference type="EMBL" id="ALNZ01000021">
    <property type="protein sequence ID" value="EKV57489.1"/>
    <property type="molecule type" value="Genomic_DNA"/>
</dbReference>
<organism evidence="2 3">
    <name type="scientific">Brachyspira hampsonii 30446</name>
    <dbReference type="NCBI Taxonomy" id="1289135"/>
    <lineage>
        <taxon>Bacteria</taxon>
        <taxon>Pseudomonadati</taxon>
        <taxon>Spirochaetota</taxon>
        <taxon>Spirochaetia</taxon>
        <taxon>Brachyspirales</taxon>
        <taxon>Brachyspiraceae</taxon>
        <taxon>Brachyspira</taxon>
    </lineage>
</organism>
<gene>
    <name evidence="2" type="ORF">A966_05051</name>
</gene>
<feature type="transmembrane region" description="Helical" evidence="1">
    <location>
        <begin position="27"/>
        <end position="47"/>
    </location>
</feature>
<protein>
    <recommendedName>
        <fullName evidence="4">TPR domain-containing protein</fullName>
    </recommendedName>
</protein>
<evidence type="ECO:0000313" key="2">
    <source>
        <dbReference type="EMBL" id="EKV57489.1"/>
    </source>
</evidence>